<proteinExistence type="predicted"/>
<evidence type="ECO:0000313" key="2">
    <source>
        <dbReference type="EMBL" id="KAF6208799.1"/>
    </source>
</evidence>
<keyword evidence="3" id="KW-1185">Reference proteome</keyword>
<sequence length="113" mass="12176">MLKLNEQLSYHWKVMRLEKHPKLNNTLKSSIRESLKMSSEQPPISNPAASADEQTQKAPSISTAAAAPSNPASSTSAPGPRESGQAKEKKPCQKCGVSFNSTEVSELGVIIKQ</sequence>
<feature type="region of interest" description="Disordered" evidence="1">
    <location>
        <begin position="19"/>
        <end position="97"/>
    </location>
</feature>
<name>A0A8S9XJN5_APOLU</name>
<reference evidence="2" key="1">
    <citation type="journal article" date="2021" name="Mol. Ecol. Resour.">
        <title>Apolygus lucorum genome provides insights into omnivorousness and mesophyll feeding.</title>
        <authorList>
            <person name="Liu Y."/>
            <person name="Liu H."/>
            <person name="Wang H."/>
            <person name="Huang T."/>
            <person name="Liu B."/>
            <person name="Yang B."/>
            <person name="Yin L."/>
            <person name="Li B."/>
            <person name="Zhang Y."/>
            <person name="Zhang S."/>
            <person name="Jiang F."/>
            <person name="Zhang X."/>
            <person name="Ren Y."/>
            <person name="Wang B."/>
            <person name="Wang S."/>
            <person name="Lu Y."/>
            <person name="Wu K."/>
            <person name="Fan W."/>
            <person name="Wang G."/>
        </authorList>
    </citation>
    <scope>NUCLEOTIDE SEQUENCE</scope>
    <source>
        <strain evidence="2">12Hb</strain>
    </source>
</reference>
<gene>
    <name evidence="2" type="ORF">GE061_014539</name>
</gene>
<protein>
    <submittedName>
        <fullName evidence="2">Uncharacterized protein</fullName>
    </submittedName>
</protein>
<organism evidence="2 3">
    <name type="scientific">Apolygus lucorum</name>
    <name type="common">Small green plant bug</name>
    <name type="synonym">Lygocoris lucorum</name>
    <dbReference type="NCBI Taxonomy" id="248454"/>
    <lineage>
        <taxon>Eukaryota</taxon>
        <taxon>Metazoa</taxon>
        <taxon>Ecdysozoa</taxon>
        <taxon>Arthropoda</taxon>
        <taxon>Hexapoda</taxon>
        <taxon>Insecta</taxon>
        <taxon>Pterygota</taxon>
        <taxon>Neoptera</taxon>
        <taxon>Paraneoptera</taxon>
        <taxon>Hemiptera</taxon>
        <taxon>Heteroptera</taxon>
        <taxon>Panheteroptera</taxon>
        <taxon>Cimicomorpha</taxon>
        <taxon>Miridae</taxon>
        <taxon>Mirini</taxon>
        <taxon>Apolygus</taxon>
    </lineage>
</organism>
<accession>A0A8S9XJN5</accession>
<feature type="compositionally biased region" description="Low complexity" evidence="1">
    <location>
        <begin position="58"/>
        <end position="78"/>
    </location>
</feature>
<evidence type="ECO:0000313" key="3">
    <source>
        <dbReference type="Proteomes" id="UP000466442"/>
    </source>
</evidence>
<dbReference type="Proteomes" id="UP000466442">
    <property type="component" value="Unassembled WGS sequence"/>
</dbReference>
<comment type="caution">
    <text evidence="2">The sequence shown here is derived from an EMBL/GenBank/DDBJ whole genome shotgun (WGS) entry which is preliminary data.</text>
</comment>
<evidence type="ECO:0000256" key="1">
    <source>
        <dbReference type="SAM" id="MobiDB-lite"/>
    </source>
</evidence>
<dbReference type="EMBL" id="WIXP02000006">
    <property type="protein sequence ID" value="KAF6208799.1"/>
    <property type="molecule type" value="Genomic_DNA"/>
</dbReference>
<dbReference type="AlphaFoldDB" id="A0A8S9XJN5"/>